<sequence length="132" mass="14819">MGRYDDPDGVTLDLVTVALNSVELVQLHIGDLVKSQIVDLLQLSQPFHLNSSRKHLRHRVSKVQGHLLAGDAVRSARSPIQKSMDGVDEEEEEREKEEEYEKMAAKVCCVCRVAIVESETPGNSEPLPPRRY</sequence>
<name>A0A448XHD5_9PLAT</name>
<dbReference type="AlphaFoldDB" id="A0A448XHD5"/>
<evidence type="ECO:0000313" key="2">
    <source>
        <dbReference type="EMBL" id="VEL36645.1"/>
    </source>
</evidence>
<feature type="compositionally biased region" description="Acidic residues" evidence="1">
    <location>
        <begin position="86"/>
        <end position="96"/>
    </location>
</feature>
<reference evidence="2" key="1">
    <citation type="submission" date="2018-11" db="EMBL/GenBank/DDBJ databases">
        <authorList>
            <consortium name="Pathogen Informatics"/>
        </authorList>
    </citation>
    <scope>NUCLEOTIDE SEQUENCE</scope>
</reference>
<evidence type="ECO:0000313" key="3">
    <source>
        <dbReference type="Proteomes" id="UP000784294"/>
    </source>
</evidence>
<organism evidence="2 3">
    <name type="scientific">Protopolystoma xenopodis</name>
    <dbReference type="NCBI Taxonomy" id="117903"/>
    <lineage>
        <taxon>Eukaryota</taxon>
        <taxon>Metazoa</taxon>
        <taxon>Spiralia</taxon>
        <taxon>Lophotrochozoa</taxon>
        <taxon>Platyhelminthes</taxon>
        <taxon>Monogenea</taxon>
        <taxon>Polyopisthocotylea</taxon>
        <taxon>Polystomatidea</taxon>
        <taxon>Polystomatidae</taxon>
        <taxon>Protopolystoma</taxon>
    </lineage>
</organism>
<keyword evidence="3" id="KW-1185">Reference proteome</keyword>
<gene>
    <name evidence="2" type="ORF">PXEA_LOCUS30085</name>
</gene>
<dbReference type="Proteomes" id="UP000784294">
    <property type="component" value="Unassembled WGS sequence"/>
</dbReference>
<dbReference type="EMBL" id="CAAALY010252810">
    <property type="protein sequence ID" value="VEL36645.1"/>
    <property type="molecule type" value="Genomic_DNA"/>
</dbReference>
<accession>A0A448XHD5</accession>
<comment type="caution">
    <text evidence="2">The sequence shown here is derived from an EMBL/GenBank/DDBJ whole genome shotgun (WGS) entry which is preliminary data.</text>
</comment>
<evidence type="ECO:0000256" key="1">
    <source>
        <dbReference type="SAM" id="MobiDB-lite"/>
    </source>
</evidence>
<protein>
    <submittedName>
        <fullName evidence="2">Uncharacterized protein</fullName>
    </submittedName>
</protein>
<proteinExistence type="predicted"/>
<feature type="region of interest" description="Disordered" evidence="1">
    <location>
        <begin position="74"/>
        <end position="98"/>
    </location>
</feature>